<dbReference type="EMBL" id="CAUYUJ010014470">
    <property type="protein sequence ID" value="CAK0841613.1"/>
    <property type="molecule type" value="Genomic_DNA"/>
</dbReference>
<proteinExistence type="predicted"/>
<reference evidence="1" key="1">
    <citation type="submission" date="2023-10" db="EMBL/GenBank/DDBJ databases">
        <authorList>
            <person name="Chen Y."/>
            <person name="Shah S."/>
            <person name="Dougan E. K."/>
            <person name="Thang M."/>
            <person name="Chan C."/>
        </authorList>
    </citation>
    <scope>NUCLEOTIDE SEQUENCE [LARGE SCALE GENOMIC DNA]</scope>
</reference>
<name>A0ABN9T900_9DINO</name>
<evidence type="ECO:0000313" key="1">
    <source>
        <dbReference type="EMBL" id="CAK0841613.1"/>
    </source>
</evidence>
<keyword evidence="2" id="KW-1185">Reference proteome</keyword>
<dbReference type="Proteomes" id="UP001189429">
    <property type="component" value="Unassembled WGS sequence"/>
</dbReference>
<accession>A0ABN9T900</accession>
<evidence type="ECO:0000313" key="2">
    <source>
        <dbReference type="Proteomes" id="UP001189429"/>
    </source>
</evidence>
<feature type="non-terminal residue" evidence="1">
    <location>
        <position position="1"/>
    </location>
</feature>
<sequence>ECESPPHVAFDHAFEEKLQQHLIMEGQLEKKLAEALNTKISEQLNESILPLHKTFNQLEGKLQKQNKEMEGKRASCRKHTQMEDQLNEKLGEALETTKVQLRESLQPLHMVTHKLVEKQGQQHANMEDQLDEKLDGAVKKTKDQLLENVQPLHEIVMSIVGAAR</sequence>
<comment type="caution">
    <text evidence="1">The sequence shown here is derived from an EMBL/GenBank/DDBJ whole genome shotgun (WGS) entry which is preliminary data.</text>
</comment>
<protein>
    <submittedName>
        <fullName evidence="1">Uncharacterized protein</fullName>
    </submittedName>
</protein>
<gene>
    <name evidence="1" type="ORF">PCOR1329_LOCUS36776</name>
</gene>
<organism evidence="1 2">
    <name type="scientific">Prorocentrum cordatum</name>
    <dbReference type="NCBI Taxonomy" id="2364126"/>
    <lineage>
        <taxon>Eukaryota</taxon>
        <taxon>Sar</taxon>
        <taxon>Alveolata</taxon>
        <taxon>Dinophyceae</taxon>
        <taxon>Prorocentrales</taxon>
        <taxon>Prorocentraceae</taxon>
        <taxon>Prorocentrum</taxon>
    </lineage>
</organism>